<proteinExistence type="predicted"/>
<organism evidence="2 3">
    <name type="scientific">Portunus trituberculatus</name>
    <name type="common">Swimming crab</name>
    <name type="synonym">Neptunus trituberculatus</name>
    <dbReference type="NCBI Taxonomy" id="210409"/>
    <lineage>
        <taxon>Eukaryota</taxon>
        <taxon>Metazoa</taxon>
        <taxon>Ecdysozoa</taxon>
        <taxon>Arthropoda</taxon>
        <taxon>Crustacea</taxon>
        <taxon>Multicrustacea</taxon>
        <taxon>Malacostraca</taxon>
        <taxon>Eumalacostraca</taxon>
        <taxon>Eucarida</taxon>
        <taxon>Decapoda</taxon>
        <taxon>Pleocyemata</taxon>
        <taxon>Brachyura</taxon>
        <taxon>Eubrachyura</taxon>
        <taxon>Portunoidea</taxon>
        <taxon>Portunidae</taxon>
        <taxon>Portuninae</taxon>
        <taxon>Portunus</taxon>
    </lineage>
</organism>
<dbReference type="Proteomes" id="UP000324222">
    <property type="component" value="Unassembled WGS sequence"/>
</dbReference>
<keyword evidence="1" id="KW-0472">Membrane</keyword>
<dbReference type="AlphaFoldDB" id="A0A5B7DI51"/>
<reference evidence="2 3" key="1">
    <citation type="submission" date="2019-05" db="EMBL/GenBank/DDBJ databases">
        <title>Another draft genome of Portunus trituberculatus and its Hox gene families provides insights of decapod evolution.</title>
        <authorList>
            <person name="Jeong J.-H."/>
            <person name="Song I."/>
            <person name="Kim S."/>
            <person name="Choi T."/>
            <person name="Kim D."/>
            <person name="Ryu S."/>
            <person name="Kim W."/>
        </authorList>
    </citation>
    <scope>NUCLEOTIDE SEQUENCE [LARGE SCALE GENOMIC DNA]</scope>
    <source>
        <tissue evidence="2">Muscle</tissue>
    </source>
</reference>
<dbReference type="EMBL" id="VSRR010000908">
    <property type="protein sequence ID" value="MPC20773.1"/>
    <property type="molecule type" value="Genomic_DNA"/>
</dbReference>
<protein>
    <submittedName>
        <fullName evidence="2">Uncharacterized protein</fullName>
    </submittedName>
</protein>
<name>A0A5B7DI51_PORTR</name>
<keyword evidence="3" id="KW-1185">Reference proteome</keyword>
<accession>A0A5B7DI51</accession>
<evidence type="ECO:0000313" key="2">
    <source>
        <dbReference type="EMBL" id="MPC20773.1"/>
    </source>
</evidence>
<comment type="caution">
    <text evidence="2">The sequence shown here is derived from an EMBL/GenBank/DDBJ whole genome shotgun (WGS) entry which is preliminary data.</text>
</comment>
<sequence length="69" mass="7414">MVCIGVAVLGKSDTTSRLSPDVVSMERALTLFMGISVIVWAVVVVVVVHVVYVAMFGRISTGQCCIHVY</sequence>
<gene>
    <name evidence="2" type="ORF">E2C01_013730</name>
</gene>
<evidence type="ECO:0000256" key="1">
    <source>
        <dbReference type="SAM" id="Phobius"/>
    </source>
</evidence>
<keyword evidence="1" id="KW-0812">Transmembrane</keyword>
<keyword evidence="1" id="KW-1133">Transmembrane helix</keyword>
<evidence type="ECO:0000313" key="3">
    <source>
        <dbReference type="Proteomes" id="UP000324222"/>
    </source>
</evidence>
<feature type="transmembrane region" description="Helical" evidence="1">
    <location>
        <begin position="28"/>
        <end position="53"/>
    </location>
</feature>